<evidence type="ECO:0000313" key="1">
    <source>
        <dbReference type="EMBL" id="PYI15628.1"/>
    </source>
</evidence>
<gene>
    <name evidence="1" type="ORF">BO99DRAFT_436196</name>
</gene>
<protein>
    <submittedName>
        <fullName evidence="1">Uncharacterized protein</fullName>
    </submittedName>
</protein>
<evidence type="ECO:0000313" key="2">
    <source>
        <dbReference type="Proteomes" id="UP000249829"/>
    </source>
</evidence>
<sequence length="132" mass="15594">MSETAELTPELRITDEWPWDTGCAQFMVVKLPDEAYRVVVRDWMSLVESAMRLWVDERQQQPDLLDKRMALMVVYPGRRVHFLVEPLPNIIPVLFRYHGRREFRLDEDDIDNCKAAWLTVARFIMNGEGEIV</sequence>
<reference evidence="1 2" key="1">
    <citation type="submission" date="2018-02" db="EMBL/GenBank/DDBJ databases">
        <title>The genomes of Aspergillus section Nigri reveals drivers in fungal speciation.</title>
        <authorList>
            <consortium name="DOE Joint Genome Institute"/>
            <person name="Vesth T.C."/>
            <person name="Nybo J."/>
            <person name="Theobald S."/>
            <person name="Brandl J."/>
            <person name="Frisvad J.C."/>
            <person name="Nielsen K.F."/>
            <person name="Lyhne E.K."/>
            <person name="Kogle M.E."/>
            <person name="Kuo A."/>
            <person name="Riley R."/>
            <person name="Clum A."/>
            <person name="Nolan M."/>
            <person name="Lipzen A."/>
            <person name="Salamov A."/>
            <person name="Henrissat B."/>
            <person name="Wiebenga A."/>
            <person name="De vries R.P."/>
            <person name="Grigoriev I.V."/>
            <person name="Mortensen U.H."/>
            <person name="Andersen M.R."/>
            <person name="Baker S.E."/>
        </authorList>
    </citation>
    <scope>NUCLEOTIDE SEQUENCE [LARGE SCALE GENOMIC DNA]</scope>
    <source>
        <strain evidence="1 2">CBS 115571</strain>
    </source>
</reference>
<accession>A0A2V5GWE3</accession>
<keyword evidence="2" id="KW-1185">Reference proteome</keyword>
<dbReference type="Proteomes" id="UP000249829">
    <property type="component" value="Unassembled WGS sequence"/>
</dbReference>
<organism evidence="1 2">
    <name type="scientific">Aspergillus violaceofuscus (strain CBS 115571)</name>
    <dbReference type="NCBI Taxonomy" id="1450538"/>
    <lineage>
        <taxon>Eukaryota</taxon>
        <taxon>Fungi</taxon>
        <taxon>Dikarya</taxon>
        <taxon>Ascomycota</taxon>
        <taxon>Pezizomycotina</taxon>
        <taxon>Eurotiomycetes</taxon>
        <taxon>Eurotiomycetidae</taxon>
        <taxon>Eurotiales</taxon>
        <taxon>Aspergillaceae</taxon>
        <taxon>Aspergillus</taxon>
    </lineage>
</organism>
<dbReference type="AlphaFoldDB" id="A0A2V5GWE3"/>
<dbReference type="EMBL" id="KZ825182">
    <property type="protein sequence ID" value="PYI15628.1"/>
    <property type="molecule type" value="Genomic_DNA"/>
</dbReference>
<dbReference type="OMA" id="DIDNCKA"/>
<proteinExistence type="predicted"/>
<name>A0A2V5GWE3_ASPV1</name>